<dbReference type="Pfam" id="PF01812">
    <property type="entry name" value="5-FTHF_cyc-lig"/>
    <property type="match status" value="1"/>
</dbReference>
<name>A0A1A9ZCN7_GLOPL</name>
<reference evidence="9" key="1">
    <citation type="submission" date="2014-03" db="EMBL/GenBank/DDBJ databases">
        <authorList>
            <person name="Aksoy S."/>
            <person name="Warren W."/>
            <person name="Wilson R.K."/>
        </authorList>
    </citation>
    <scope>NUCLEOTIDE SEQUENCE [LARGE SCALE GENOMIC DNA]</scope>
    <source>
        <strain evidence="9">IAEA</strain>
    </source>
</reference>
<dbReference type="InterPro" id="IPR037171">
    <property type="entry name" value="NagB/RpiA_transferase-like"/>
</dbReference>
<dbReference type="AlphaFoldDB" id="A0A1A9ZCN7"/>
<dbReference type="GO" id="GO:0035999">
    <property type="term" value="P:tetrahydrofolate interconversion"/>
    <property type="evidence" value="ECO:0007669"/>
    <property type="project" value="TreeGrafter"/>
</dbReference>
<feature type="binding site" evidence="6">
    <location>
        <begin position="154"/>
        <end position="162"/>
    </location>
    <ligand>
        <name>ATP</name>
        <dbReference type="ChEBI" id="CHEBI:30616"/>
    </ligand>
</feature>
<dbReference type="GO" id="GO:0046872">
    <property type="term" value="F:metal ion binding"/>
    <property type="evidence" value="ECO:0007669"/>
    <property type="project" value="UniProtKB-KW"/>
</dbReference>
<dbReference type="GO" id="GO:0005739">
    <property type="term" value="C:mitochondrion"/>
    <property type="evidence" value="ECO:0007669"/>
    <property type="project" value="TreeGrafter"/>
</dbReference>
<keyword evidence="7" id="KW-0479">Metal-binding</keyword>
<proteinExistence type="inferred from homology"/>
<keyword evidence="7" id="KW-0460">Magnesium</keyword>
<accession>A0A1A9ZCN7</accession>
<dbReference type="VEuPathDB" id="VectorBase:GPAI010677"/>
<evidence type="ECO:0000256" key="1">
    <source>
        <dbReference type="ARBA" id="ARBA00010638"/>
    </source>
</evidence>
<evidence type="ECO:0000256" key="3">
    <source>
        <dbReference type="ARBA" id="ARBA00022840"/>
    </source>
</evidence>
<dbReference type="NCBIfam" id="TIGR02727">
    <property type="entry name" value="MTHFS_bact"/>
    <property type="match status" value="1"/>
</dbReference>
<evidence type="ECO:0000256" key="4">
    <source>
        <dbReference type="ARBA" id="ARBA00036539"/>
    </source>
</evidence>
<dbReference type="PIRSF" id="PIRSF006806">
    <property type="entry name" value="FTHF_cligase"/>
    <property type="match status" value="1"/>
</dbReference>
<dbReference type="PANTHER" id="PTHR23407">
    <property type="entry name" value="ATPASE INHIBITOR/5-FORMYLTETRAHYDROFOLATE CYCLO-LIGASE"/>
    <property type="match status" value="1"/>
</dbReference>
<reference evidence="8" key="2">
    <citation type="submission" date="2020-05" db="UniProtKB">
        <authorList>
            <consortium name="EnsemblMetazoa"/>
        </authorList>
    </citation>
    <scope>IDENTIFICATION</scope>
    <source>
        <strain evidence="8">IAEA</strain>
    </source>
</reference>
<dbReference type="FunFam" id="3.40.50.10420:FF:000007">
    <property type="entry name" value="5-formyltetrahydrofolate cyclo-ligase"/>
    <property type="match status" value="1"/>
</dbReference>
<dbReference type="EnsemblMetazoa" id="GPAI010677-RA">
    <property type="protein sequence ID" value="GPAI010677-PA"/>
    <property type="gene ID" value="GPAI010677"/>
</dbReference>
<dbReference type="InterPro" id="IPR024185">
    <property type="entry name" value="FTHF_cligase-like_sf"/>
</dbReference>
<dbReference type="Gene3D" id="3.40.50.10420">
    <property type="entry name" value="NagB/RpiA/CoA transferase-like"/>
    <property type="match status" value="1"/>
</dbReference>
<keyword evidence="3 6" id="KW-0067">ATP-binding</keyword>
<dbReference type="GO" id="GO:0005524">
    <property type="term" value="F:ATP binding"/>
    <property type="evidence" value="ECO:0007669"/>
    <property type="project" value="UniProtKB-KW"/>
</dbReference>
<feature type="binding site" evidence="6">
    <location>
        <position position="66"/>
    </location>
    <ligand>
        <name>substrate</name>
    </ligand>
</feature>
<evidence type="ECO:0000256" key="5">
    <source>
        <dbReference type="ARBA" id="ARBA00038966"/>
    </source>
</evidence>
<comment type="catalytic activity">
    <reaction evidence="4 7">
        <text>(6S)-5-formyl-5,6,7,8-tetrahydrofolate + ATP = (6R)-5,10-methenyltetrahydrofolate + ADP + phosphate</text>
        <dbReference type="Rhea" id="RHEA:10488"/>
        <dbReference type="ChEBI" id="CHEBI:30616"/>
        <dbReference type="ChEBI" id="CHEBI:43474"/>
        <dbReference type="ChEBI" id="CHEBI:57455"/>
        <dbReference type="ChEBI" id="CHEBI:57457"/>
        <dbReference type="ChEBI" id="CHEBI:456216"/>
        <dbReference type="EC" id="6.3.3.2"/>
    </reaction>
</comment>
<keyword evidence="9" id="KW-1185">Reference proteome</keyword>
<dbReference type="Proteomes" id="UP000092445">
    <property type="component" value="Unassembled WGS sequence"/>
</dbReference>
<dbReference type="SUPFAM" id="SSF100950">
    <property type="entry name" value="NagB/RpiA/CoA transferase-like"/>
    <property type="match status" value="1"/>
</dbReference>
<dbReference type="GO" id="GO:0009396">
    <property type="term" value="P:folic acid-containing compound biosynthetic process"/>
    <property type="evidence" value="ECO:0007669"/>
    <property type="project" value="TreeGrafter"/>
</dbReference>
<dbReference type="InterPro" id="IPR002698">
    <property type="entry name" value="FTHF_cligase"/>
</dbReference>
<evidence type="ECO:0000313" key="8">
    <source>
        <dbReference type="EnsemblMetazoa" id="GPAI010677-PA"/>
    </source>
</evidence>
<evidence type="ECO:0000256" key="6">
    <source>
        <dbReference type="PIRSR" id="PIRSR006806-1"/>
    </source>
</evidence>
<evidence type="ECO:0000256" key="2">
    <source>
        <dbReference type="ARBA" id="ARBA00022741"/>
    </source>
</evidence>
<feature type="binding site" evidence="6">
    <location>
        <begin position="20"/>
        <end position="24"/>
    </location>
    <ligand>
        <name>ATP</name>
        <dbReference type="ChEBI" id="CHEBI:30616"/>
    </ligand>
</feature>
<evidence type="ECO:0000313" key="9">
    <source>
        <dbReference type="Proteomes" id="UP000092445"/>
    </source>
</evidence>
<dbReference type="GO" id="GO:0030272">
    <property type="term" value="F:5-formyltetrahydrofolate cyclo-ligase activity"/>
    <property type="evidence" value="ECO:0007669"/>
    <property type="project" value="UniProtKB-EC"/>
</dbReference>
<evidence type="ECO:0000256" key="7">
    <source>
        <dbReference type="RuleBase" id="RU361279"/>
    </source>
</evidence>
<comment type="cofactor">
    <cofactor evidence="7">
        <name>Mg(2+)</name>
        <dbReference type="ChEBI" id="CHEBI:18420"/>
    </cofactor>
</comment>
<organism evidence="8 9">
    <name type="scientific">Glossina pallidipes</name>
    <name type="common">Tsetse fly</name>
    <dbReference type="NCBI Taxonomy" id="7398"/>
    <lineage>
        <taxon>Eukaryota</taxon>
        <taxon>Metazoa</taxon>
        <taxon>Ecdysozoa</taxon>
        <taxon>Arthropoda</taxon>
        <taxon>Hexapoda</taxon>
        <taxon>Insecta</taxon>
        <taxon>Pterygota</taxon>
        <taxon>Neoptera</taxon>
        <taxon>Endopterygota</taxon>
        <taxon>Diptera</taxon>
        <taxon>Brachycera</taxon>
        <taxon>Muscomorpha</taxon>
        <taxon>Hippoboscoidea</taxon>
        <taxon>Glossinidae</taxon>
        <taxon>Glossina</taxon>
    </lineage>
</organism>
<protein>
    <recommendedName>
        <fullName evidence="5 7">5-formyltetrahydrofolate cyclo-ligase</fullName>
        <ecNumber evidence="5 7">6.3.3.2</ecNumber>
    </recommendedName>
</protein>
<dbReference type="EC" id="6.3.3.2" evidence="5 7"/>
<comment type="similarity">
    <text evidence="1 7">Belongs to the 5-formyltetrahydrofolate cyclo-ligase family.</text>
</comment>
<dbReference type="STRING" id="7398.A0A1A9ZCN7"/>
<keyword evidence="2 6" id="KW-0547">Nucleotide-binding</keyword>
<dbReference type="PANTHER" id="PTHR23407:SF1">
    <property type="entry name" value="5-FORMYLTETRAHYDROFOLATE CYCLO-LIGASE"/>
    <property type="match status" value="1"/>
</dbReference>
<sequence length="210" mass="24607">MLKRINSLLKMAKNLTNPLKAALRKRMKDILKFLPSEIKERQSKAVTEKVLQSEAFRTAQRISIYLSTHMEVNTTYLLSECFRLEKDVFVPSYEGERMEMLRLRNLHEYNTLPLTKWKIRQPDIRDGRENALTNGHGIDLFLIPGVAFTRNGGRMGHGMGYYDNYLKRHQSIYPHKKVTLMALAFHEQIVDDHELPLEEHDVRIHYIITG</sequence>
<feature type="binding site" evidence="6">
    <location>
        <position position="71"/>
    </location>
    <ligand>
        <name>substrate</name>
    </ligand>
</feature>